<dbReference type="Gene3D" id="3.30.2060.10">
    <property type="entry name" value="Penicillin-binding protein 1b domain"/>
    <property type="match status" value="1"/>
</dbReference>
<evidence type="ECO:0000256" key="9">
    <source>
        <dbReference type="HAMAP-Rule" id="MF_00969"/>
    </source>
</evidence>
<dbReference type="InterPro" id="IPR005118">
    <property type="entry name" value="TRCF_C"/>
</dbReference>
<evidence type="ECO:0000256" key="5">
    <source>
        <dbReference type="ARBA" id="ARBA00022806"/>
    </source>
</evidence>
<feature type="domain" description="Helicase C-terminal" evidence="11">
    <location>
        <begin position="759"/>
        <end position="921"/>
    </location>
</feature>
<evidence type="ECO:0000256" key="1">
    <source>
        <dbReference type="ARBA" id="ARBA00022490"/>
    </source>
</evidence>
<dbReference type="InterPro" id="IPR027417">
    <property type="entry name" value="P-loop_NTPase"/>
</dbReference>
<dbReference type="Gene3D" id="3.40.50.11180">
    <property type="match status" value="1"/>
</dbReference>
<dbReference type="InterPro" id="IPR001650">
    <property type="entry name" value="Helicase_C-like"/>
</dbReference>
<evidence type="ECO:0000259" key="10">
    <source>
        <dbReference type="PROSITE" id="PS51192"/>
    </source>
</evidence>
<dbReference type="SUPFAM" id="SSF52540">
    <property type="entry name" value="P-loop containing nucleoside triphosphate hydrolases"/>
    <property type="match status" value="4"/>
</dbReference>
<dbReference type="HAMAP" id="MF_00969">
    <property type="entry name" value="TRCF"/>
    <property type="match status" value="1"/>
</dbReference>
<name>A0A2M9A3G2_9BACT</name>
<dbReference type="SUPFAM" id="SSF143517">
    <property type="entry name" value="TRCF domain-like"/>
    <property type="match status" value="1"/>
</dbReference>
<dbReference type="PANTHER" id="PTHR47964">
    <property type="entry name" value="ATP-DEPENDENT DNA HELICASE HOMOLOG RECG, CHLOROPLASTIC"/>
    <property type="match status" value="1"/>
</dbReference>
<dbReference type="InterPro" id="IPR004576">
    <property type="entry name" value="Mfd"/>
</dbReference>
<keyword evidence="7 9" id="KW-0238">DNA-binding</keyword>
<comment type="caution">
    <text evidence="12">The sequence shown here is derived from an EMBL/GenBank/DDBJ whole genome shotgun (WGS) entry which is preliminary data.</text>
</comment>
<dbReference type="Gene3D" id="3.40.50.300">
    <property type="entry name" value="P-loop containing nucleotide triphosphate hydrolases"/>
    <property type="match status" value="2"/>
</dbReference>
<dbReference type="Pfam" id="PF00271">
    <property type="entry name" value="Helicase_C"/>
    <property type="match status" value="1"/>
</dbReference>
<evidence type="ECO:0000256" key="3">
    <source>
        <dbReference type="ARBA" id="ARBA00022763"/>
    </source>
</evidence>
<dbReference type="SMART" id="SM00487">
    <property type="entry name" value="DEXDc"/>
    <property type="match status" value="1"/>
</dbReference>
<dbReference type="GO" id="GO:0005524">
    <property type="term" value="F:ATP binding"/>
    <property type="evidence" value="ECO:0007669"/>
    <property type="project" value="UniProtKB-UniRule"/>
</dbReference>
<dbReference type="CDD" id="cd17991">
    <property type="entry name" value="DEXHc_TRCF"/>
    <property type="match status" value="1"/>
</dbReference>
<dbReference type="GO" id="GO:0006355">
    <property type="term" value="P:regulation of DNA-templated transcription"/>
    <property type="evidence" value="ECO:0007669"/>
    <property type="project" value="UniProtKB-UniRule"/>
</dbReference>
<dbReference type="Gene3D" id="3.90.1150.50">
    <property type="entry name" value="Transcription-repair-coupling factor, D7 domain"/>
    <property type="match status" value="1"/>
</dbReference>
<organism evidence="12 13">
    <name type="scientific">Hallerella succinigenes</name>
    <dbReference type="NCBI Taxonomy" id="1896222"/>
    <lineage>
        <taxon>Bacteria</taxon>
        <taxon>Pseudomonadati</taxon>
        <taxon>Fibrobacterota</taxon>
        <taxon>Fibrobacteria</taxon>
        <taxon>Fibrobacterales</taxon>
        <taxon>Fibrobacteraceae</taxon>
        <taxon>Hallerella</taxon>
    </lineage>
</organism>
<dbReference type="EC" id="3.6.4.-" evidence="9"/>
<dbReference type="InterPro" id="IPR011545">
    <property type="entry name" value="DEAD/DEAH_box_helicase_dom"/>
</dbReference>
<dbReference type="SMART" id="SM00490">
    <property type="entry name" value="HELICc"/>
    <property type="match status" value="1"/>
</dbReference>
<dbReference type="Proteomes" id="UP000231134">
    <property type="component" value="Unassembled WGS sequence"/>
</dbReference>
<dbReference type="PROSITE" id="PS51192">
    <property type="entry name" value="HELICASE_ATP_BIND_1"/>
    <property type="match status" value="1"/>
</dbReference>
<keyword evidence="13" id="KW-1185">Reference proteome</keyword>
<dbReference type="GO" id="GO:0016787">
    <property type="term" value="F:hydrolase activity"/>
    <property type="evidence" value="ECO:0007669"/>
    <property type="project" value="UniProtKB-KW"/>
</dbReference>
<keyword evidence="2 9" id="KW-0547">Nucleotide-binding</keyword>
<keyword evidence="4 9" id="KW-0378">Hydrolase</keyword>
<proteinExistence type="inferred from homology"/>
<dbReference type="Pfam" id="PF00270">
    <property type="entry name" value="DEAD"/>
    <property type="match status" value="1"/>
</dbReference>
<dbReference type="AlphaFoldDB" id="A0A2M9A3G2"/>
<keyword evidence="6 9" id="KW-0067">ATP-binding</keyword>
<evidence type="ECO:0000256" key="8">
    <source>
        <dbReference type="ARBA" id="ARBA00023204"/>
    </source>
</evidence>
<evidence type="ECO:0000259" key="11">
    <source>
        <dbReference type="PROSITE" id="PS51194"/>
    </source>
</evidence>
<keyword evidence="8 9" id="KW-0234">DNA repair</keyword>
<dbReference type="InterPro" id="IPR014001">
    <property type="entry name" value="Helicase_ATP-bd"/>
</dbReference>
<comment type="similarity">
    <text evidence="9">In the N-terminal section; belongs to the UvrB family.</text>
</comment>
<dbReference type="RefSeq" id="WP_241899380.1">
    <property type="nucleotide sequence ID" value="NZ_PGEX01000001.1"/>
</dbReference>
<dbReference type="EMBL" id="PGEX01000001">
    <property type="protein sequence ID" value="PJJ40198.1"/>
    <property type="molecule type" value="Genomic_DNA"/>
</dbReference>
<dbReference type="Pfam" id="PF02559">
    <property type="entry name" value="CarD_TRCF_RID"/>
    <property type="match status" value="1"/>
</dbReference>
<dbReference type="NCBIfam" id="TIGR00580">
    <property type="entry name" value="mfd"/>
    <property type="match status" value="1"/>
</dbReference>
<keyword evidence="1 9" id="KW-0963">Cytoplasm</keyword>
<evidence type="ECO:0000313" key="12">
    <source>
        <dbReference type="EMBL" id="PJJ40198.1"/>
    </source>
</evidence>
<keyword evidence="3 9" id="KW-0227">DNA damage</keyword>
<evidence type="ECO:0000256" key="4">
    <source>
        <dbReference type="ARBA" id="ARBA00022801"/>
    </source>
</evidence>
<comment type="similarity">
    <text evidence="9">In the C-terminal section; belongs to the helicase family. RecG subfamily.</text>
</comment>
<keyword evidence="5" id="KW-0347">Helicase</keyword>
<evidence type="ECO:0000256" key="2">
    <source>
        <dbReference type="ARBA" id="ARBA00022741"/>
    </source>
</evidence>
<dbReference type="GO" id="GO:0000716">
    <property type="term" value="P:transcription-coupled nucleotide-excision repair, DNA damage recognition"/>
    <property type="evidence" value="ECO:0007669"/>
    <property type="project" value="UniProtKB-UniRule"/>
</dbReference>
<dbReference type="InterPro" id="IPR036101">
    <property type="entry name" value="CarD-like/TRCF_RID_sf"/>
</dbReference>
<dbReference type="InterPro" id="IPR037235">
    <property type="entry name" value="TRCF-like_C_D7"/>
</dbReference>
<dbReference type="Pfam" id="PF03461">
    <property type="entry name" value="TRCF"/>
    <property type="match status" value="1"/>
</dbReference>
<dbReference type="PROSITE" id="PS51194">
    <property type="entry name" value="HELICASE_CTER"/>
    <property type="match status" value="1"/>
</dbReference>
<dbReference type="GO" id="GO:0003684">
    <property type="term" value="F:damaged DNA binding"/>
    <property type="evidence" value="ECO:0007669"/>
    <property type="project" value="InterPro"/>
</dbReference>
<comment type="function">
    <text evidence="9">Couples transcription and DNA repair by recognizing RNA polymerase (RNAP) stalled at DNA lesions. Mediates ATP-dependent release of RNAP and its truncated transcript from the DNA, and recruitment of nucleotide excision repair machinery to the damaged site.</text>
</comment>
<gene>
    <name evidence="9" type="primary">mfd</name>
    <name evidence="12" type="ORF">BGX16_0111</name>
</gene>
<dbReference type="SMART" id="SM00982">
    <property type="entry name" value="TRCF"/>
    <property type="match status" value="1"/>
</dbReference>
<protein>
    <recommendedName>
        <fullName evidence="9">Transcription-repair-coupling factor</fullName>
        <shortName evidence="9">TRCF</shortName>
        <ecNumber evidence="9">3.6.4.-</ecNumber>
    </recommendedName>
</protein>
<evidence type="ECO:0000256" key="7">
    <source>
        <dbReference type="ARBA" id="ARBA00023125"/>
    </source>
</evidence>
<feature type="domain" description="Helicase ATP-binding" evidence="10">
    <location>
        <begin position="585"/>
        <end position="746"/>
    </location>
</feature>
<dbReference type="InterPro" id="IPR003711">
    <property type="entry name" value="CarD-like/TRCF_RID"/>
</dbReference>
<dbReference type="Gene3D" id="2.40.10.170">
    <property type="match status" value="1"/>
</dbReference>
<sequence>MTTLEFPEFLASQNFGRLSSFAELRSGMLHVEGLTPAASALMVADRFHKYPQSILVVVDDYRSGEVWMQNLQSLCGEKNVFFFPSLGVKPYELKLPFAGILEERLKFFRASRGRLPFIAVCPLDSLLLRLPEPNALEKKKLVFRKGDVVDPLSLRKTLGDMGYTEQPVVSTVGEFSIRGCIVDINLFMQDHPVRFEFFGDEIESIRSFDIFSQRSIEELGKVEVYPHGEFTLSVQERSKIPLEEEDLVWWRRPEYESLKSSVFDYMPDASIVFDKLSVLEESAAKLGAAHVKAYEKTISFNQKVFPPIDLWWRMETFQDEIAKRVALDLTRARMESPDWISIEARQQTKGVAGTNGLVKEIEGFHAQGGLVYLVAHSEGSAQRAKHLFDDAPISGILIGNLSDGFWIESENIAFLTEAGIFNRTGKVRRKRSVSGSISDALLVESLTRGDFVVHEDHGIGRYMGLVREKINGGLVDCIQLDYADGDRLKFPVSDLRKIEKLPSTEEETVPELAHLGSKSWEKLKERVKKRVIKIARELVQLYAKRELIEGFPFPPDSRMQKEFEDAFEYEPTPDQVRATKEIKEDMENTRPMDRLVCGDVGFGKTEVAMRAAFKCASSQKQVAVLVPTTILAAQHYETFKERFAASPFNIALVNRYKTSAEKKKIFKDVSEGKIDIVVGTHALLSNQSDFKDLGLLIIDEEQKFGVKQKERLRELRLTVDTLSMSATPIPRSLHLSLTGVRDISLINTPPMNRLPVETKIIQRDDTVLAEAIHDELSRGGQVFVVNDRVQSIEQLAEDIEAMAPNARVAVAHGQMEDRDLERVMDAFIKGDFDVLVSTSIIESGLDVPNANTILIMNAHHFGISQLYQMRGRVGRSDVLAYAYLVIPKNEAISAESTKRLQALEQFTDLGSGYQLAMRDLEIRGAGNLLGSEQHGFIAEVGFETYVRLVREAVEELRGGGEESSKVQPRVELSIDAFLPETYITDGLSRISIYQRLARTTKPEDLPPLLSELEDRFGPVPDAVKKLFLVTEVSMIAAKLRIQGIEARRGMLVFTFVEFPPPDPKLLAELIAVSPFGMRYVGSSPLQGAVELGPALSNEAAAEEALRLFRAFATVIPKKKG</sequence>
<dbReference type="PANTHER" id="PTHR47964:SF1">
    <property type="entry name" value="ATP-DEPENDENT DNA HELICASE HOMOLOG RECG, CHLOROPLASTIC"/>
    <property type="match status" value="1"/>
</dbReference>
<reference evidence="12 13" key="1">
    <citation type="submission" date="2017-11" db="EMBL/GenBank/DDBJ databases">
        <title>Animal gut microbial communities from fecal samples from Wisconsin, USA.</title>
        <authorList>
            <person name="Neumann A."/>
        </authorList>
    </citation>
    <scope>NUCLEOTIDE SEQUENCE [LARGE SCALE GENOMIC DNA]</scope>
    <source>
        <strain evidence="12 13">UWS3</strain>
    </source>
</reference>
<comment type="subcellular location">
    <subcellularLocation>
        <location evidence="9">Cytoplasm</location>
    </subcellularLocation>
</comment>
<dbReference type="InterPro" id="IPR041471">
    <property type="entry name" value="UvrB_inter"/>
</dbReference>
<dbReference type="SUPFAM" id="SSF141259">
    <property type="entry name" value="CarD-like"/>
    <property type="match status" value="1"/>
</dbReference>
<accession>A0A2M9A3G2</accession>
<evidence type="ECO:0000313" key="13">
    <source>
        <dbReference type="Proteomes" id="UP000231134"/>
    </source>
</evidence>
<dbReference type="GO" id="GO:0005737">
    <property type="term" value="C:cytoplasm"/>
    <property type="evidence" value="ECO:0007669"/>
    <property type="project" value="UniProtKB-SubCell"/>
</dbReference>
<dbReference type="GO" id="GO:0003678">
    <property type="term" value="F:DNA helicase activity"/>
    <property type="evidence" value="ECO:0007669"/>
    <property type="project" value="TreeGrafter"/>
</dbReference>
<dbReference type="SMART" id="SM01058">
    <property type="entry name" value="CarD_TRCF"/>
    <property type="match status" value="1"/>
</dbReference>
<evidence type="ECO:0000256" key="6">
    <source>
        <dbReference type="ARBA" id="ARBA00022840"/>
    </source>
</evidence>
<dbReference type="Pfam" id="PF17757">
    <property type="entry name" value="UvrB_inter"/>
    <property type="match status" value="1"/>
</dbReference>
<dbReference type="InterPro" id="IPR047112">
    <property type="entry name" value="RecG/Mfd"/>
</dbReference>